<evidence type="ECO:0000313" key="1">
    <source>
        <dbReference type="Proteomes" id="UP000887580"/>
    </source>
</evidence>
<accession>A0AC35G8M8</accession>
<dbReference type="WBParaSite" id="PS1159_v2.g24689.t1">
    <property type="protein sequence ID" value="PS1159_v2.g24689.t1"/>
    <property type="gene ID" value="PS1159_v2.g24689"/>
</dbReference>
<sequence>MNFFPSKFISTTYIPYNKKWDAFQGYILYERSGACPFNKNPFEFKDESQIVYLKPTYFSPKGNPPKDPEPYSCSWTFIGPKDYGFKLFYQKTASNINFSAVNSSGYDIIKGHGLIKHKLYYNGDNFLKINVTDRNNHLSYYNKEKWPVKNPRFFYTESYDEVIASFVSDGSIVGGGFSVNFENLDCTCSSETIINMFAQT</sequence>
<organism evidence="1 2">
    <name type="scientific">Panagrolaimus sp. PS1159</name>
    <dbReference type="NCBI Taxonomy" id="55785"/>
    <lineage>
        <taxon>Eukaryota</taxon>
        <taxon>Metazoa</taxon>
        <taxon>Ecdysozoa</taxon>
        <taxon>Nematoda</taxon>
        <taxon>Chromadorea</taxon>
        <taxon>Rhabditida</taxon>
        <taxon>Tylenchina</taxon>
        <taxon>Panagrolaimomorpha</taxon>
        <taxon>Panagrolaimoidea</taxon>
        <taxon>Panagrolaimidae</taxon>
        <taxon>Panagrolaimus</taxon>
    </lineage>
</organism>
<reference evidence="2" key="1">
    <citation type="submission" date="2022-11" db="UniProtKB">
        <authorList>
            <consortium name="WormBaseParasite"/>
        </authorList>
    </citation>
    <scope>IDENTIFICATION</scope>
</reference>
<name>A0AC35G8M8_9BILA</name>
<evidence type="ECO:0000313" key="2">
    <source>
        <dbReference type="WBParaSite" id="PS1159_v2.g24689.t1"/>
    </source>
</evidence>
<protein>
    <submittedName>
        <fullName evidence="2">CUB domain-containing protein</fullName>
    </submittedName>
</protein>
<dbReference type="Proteomes" id="UP000887580">
    <property type="component" value="Unplaced"/>
</dbReference>
<proteinExistence type="predicted"/>